<protein>
    <submittedName>
        <fullName evidence="1">Ubiquitin carboxyl-terminal hydrolase 7</fullName>
    </submittedName>
</protein>
<comment type="caution">
    <text evidence="1">The sequence shown here is derived from an EMBL/GenBank/DDBJ whole genome shotgun (WGS) entry which is preliminary data.</text>
</comment>
<keyword evidence="2" id="KW-1185">Reference proteome</keyword>
<reference evidence="1 2" key="1">
    <citation type="submission" date="2021-06" db="EMBL/GenBank/DDBJ databases">
        <authorList>
            <person name="Palmer J.M."/>
        </authorList>
    </citation>
    <scope>NUCLEOTIDE SEQUENCE [LARGE SCALE GENOMIC DNA]</scope>
    <source>
        <strain evidence="1 2">XC_2019</strain>
        <tissue evidence="1">Muscle</tissue>
    </source>
</reference>
<proteinExistence type="predicted"/>
<sequence length="67" mass="8117">GEPFREVMRRIQTMLDIQEKEFEKVRHHVWGLFKFAIVMMGRHQYITEDEYEVNLKDFEPQPGISCC</sequence>
<accession>A0ABV0SAQ9</accession>
<evidence type="ECO:0000313" key="2">
    <source>
        <dbReference type="Proteomes" id="UP001434883"/>
    </source>
</evidence>
<name>A0ABV0SAQ9_9TELE</name>
<keyword evidence="1" id="KW-0378">Hydrolase</keyword>
<feature type="non-terminal residue" evidence="1">
    <location>
        <position position="1"/>
    </location>
</feature>
<organism evidence="1 2">
    <name type="scientific">Xenoophorus captivus</name>
    <dbReference type="NCBI Taxonomy" id="1517983"/>
    <lineage>
        <taxon>Eukaryota</taxon>
        <taxon>Metazoa</taxon>
        <taxon>Chordata</taxon>
        <taxon>Craniata</taxon>
        <taxon>Vertebrata</taxon>
        <taxon>Euteleostomi</taxon>
        <taxon>Actinopterygii</taxon>
        <taxon>Neopterygii</taxon>
        <taxon>Teleostei</taxon>
        <taxon>Neoteleostei</taxon>
        <taxon>Acanthomorphata</taxon>
        <taxon>Ovalentaria</taxon>
        <taxon>Atherinomorphae</taxon>
        <taxon>Cyprinodontiformes</taxon>
        <taxon>Goodeidae</taxon>
        <taxon>Xenoophorus</taxon>
    </lineage>
</organism>
<gene>
    <name evidence="1" type="primary">USP7</name>
    <name evidence="1" type="ORF">XENOCAPTIV_017775</name>
</gene>
<dbReference type="GO" id="GO:0016787">
    <property type="term" value="F:hydrolase activity"/>
    <property type="evidence" value="ECO:0007669"/>
    <property type="project" value="UniProtKB-KW"/>
</dbReference>
<dbReference type="Proteomes" id="UP001434883">
    <property type="component" value="Unassembled WGS sequence"/>
</dbReference>
<dbReference type="EMBL" id="JAHRIN010075991">
    <property type="protein sequence ID" value="MEQ2217645.1"/>
    <property type="molecule type" value="Genomic_DNA"/>
</dbReference>
<evidence type="ECO:0000313" key="1">
    <source>
        <dbReference type="EMBL" id="MEQ2217645.1"/>
    </source>
</evidence>